<sequence length="109" mass="12866">MLCLQGAIMAGPSWRNIYELNDQQIRDLGLAEDHMELMEISEAESILLKLIHDSPDCIPVLNVMGHMQGRYLSDFENAINYYDKVLKLEPDNAWARDERRRYQRYLDYD</sequence>
<reference evidence="1" key="2">
    <citation type="journal article" date="2015" name="ISME J.">
        <title>A new class of marine Euryarchaeota group II from the Mediterranean deep chlorophyll maximum.</title>
        <authorList>
            <person name="Martin-Cuadrado A.B."/>
            <person name="Garcia-Heredia I."/>
            <person name="Molto A.G."/>
            <person name="Lopez-Ubeda R."/>
            <person name="Kimes N."/>
            <person name="Lopez-Garcia P."/>
            <person name="Moreira D."/>
            <person name="Rodriguez-Valera F."/>
        </authorList>
    </citation>
    <scope>NUCLEOTIDE SEQUENCE</scope>
</reference>
<proteinExistence type="predicted"/>
<reference evidence="1" key="1">
    <citation type="submission" date="2014-11" db="EMBL/GenBank/DDBJ databases">
        <authorList>
            <person name="Zhu J."/>
            <person name="Qi W."/>
            <person name="Song R."/>
        </authorList>
    </citation>
    <scope>NUCLEOTIDE SEQUENCE</scope>
</reference>
<accession>A0A1B1TC79</accession>
<organism evidence="1">
    <name type="scientific">uncultured Poseidoniia archaeon</name>
    <dbReference type="NCBI Taxonomy" id="1697135"/>
    <lineage>
        <taxon>Archaea</taxon>
        <taxon>Methanobacteriati</taxon>
        <taxon>Thermoplasmatota</taxon>
        <taxon>Candidatus Poseidoniia</taxon>
        <taxon>environmental samples</taxon>
    </lineage>
</organism>
<dbReference type="SUPFAM" id="SSF48452">
    <property type="entry name" value="TPR-like"/>
    <property type="match status" value="1"/>
</dbReference>
<dbReference type="EMBL" id="KP211856">
    <property type="protein sequence ID" value="ANV79884.1"/>
    <property type="molecule type" value="Genomic_DNA"/>
</dbReference>
<dbReference type="InterPro" id="IPR011990">
    <property type="entry name" value="TPR-like_helical_dom_sf"/>
</dbReference>
<dbReference type="Gene3D" id="1.25.40.10">
    <property type="entry name" value="Tetratricopeptide repeat domain"/>
    <property type="match status" value="1"/>
</dbReference>
<evidence type="ECO:0008006" key="2">
    <source>
        <dbReference type="Google" id="ProtNLM"/>
    </source>
</evidence>
<evidence type="ECO:0000313" key="1">
    <source>
        <dbReference type="EMBL" id="ANV79884.1"/>
    </source>
</evidence>
<protein>
    <recommendedName>
        <fullName evidence="2">Tetratricopeptide repeat protein</fullName>
    </recommendedName>
</protein>
<name>A0A1B1TC79_9ARCH</name>
<dbReference type="AlphaFoldDB" id="A0A1B1TC79"/>